<evidence type="ECO:0000256" key="4">
    <source>
        <dbReference type="ARBA" id="ARBA00022840"/>
    </source>
</evidence>
<comment type="caution">
    <text evidence="6">The sequence shown here is derived from an EMBL/GenBank/DDBJ whole genome shotgun (WGS) entry which is preliminary data.</text>
</comment>
<dbReference type="Pfam" id="PF00005">
    <property type="entry name" value="ABC_tran"/>
    <property type="match status" value="1"/>
</dbReference>
<dbReference type="Pfam" id="PF08352">
    <property type="entry name" value="oligo_HPY"/>
    <property type="match status" value="1"/>
</dbReference>
<dbReference type="EMBL" id="BMJD01000003">
    <property type="protein sequence ID" value="GGB31990.1"/>
    <property type="molecule type" value="Genomic_DNA"/>
</dbReference>
<gene>
    <name evidence="6" type="ORF">GCM10011409_06720</name>
</gene>
<dbReference type="NCBIfam" id="TIGR01727">
    <property type="entry name" value="oligo_HPY"/>
    <property type="match status" value="1"/>
</dbReference>
<evidence type="ECO:0000256" key="3">
    <source>
        <dbReference type="ARBA" id="ARBA00022741"/>
    </source>
</evidence>
<protein>
    <submittedName>
        <fullName evidence="6">ABC transporter ATP-binding protein</fullName>
    </submittedName>
</protein>
<dbReference type="InterPro" id="IPR003593">
    <property type="entry name" value="AAA+_ATPase"/>
</dbReference>
<keyword evidence="3" id="KW-0547">Nucleotide-binding</keyword>
<dbReference type="InterPro" id="IPR017871">
    <property type="entry name" value="ABC_transporter-like_CS"/>
</dbReference>
<evidence type="ECO:0000256" key="1">
    <source>
        <dbReference type="ARBA" id="ARBA00005417"/>
    </source>
</evidence>
<dbReference type="PROSITE" id="PS50893">
    <property type="entry name" value="ABC_TRANSPORTER_2"/>
    <property type="match status" value="1"/>
</dbReference>
<reference evidence="6" key="2">
    <citation type="submission" date="2020-09" db="EMBL/GenBank/DDBJ databases">
        <authorList>
            <person name="Sun Q."/>
            <person name="Zhou Y."/>
        </authorList>
    </citation>
    <scope>NUCLEOTIDE SEQUENCE</scope>
    <source>
        <strain evidence="6">CGMCC 1.15454</strain>
    </source>
</reference>
<evidence type="ECO:0000313" key="7">
    <source>
        <dbReference type="Proteomes" id="UP000621492"/>
    </source>
</evidence>
<dbReference type="PANTHER" id="PTHR43776">
    <property type="entry name" value="TRANSPORT ATP-BINDING PROTEIN"/>
    <property type="match status" value="1"/>
</dbReference>
<sequence>MTTPLVEIKQLKKYFPVKKGILGTKKSFVKAVDDVSFSIKKGETFGLVGESGCGKSTTGRLLTRLLEPSDGEIYFENNKLSELNEEQLRRIRKDFQMIFQDPYASLNPRMKVKNIINEPLIIHGYDKKKSLSRVKELLEVVGLNSYHAERYPHEFSGGQRQRIGIARALAVNPKLIIADEPVSALDVSIQAQILNLLKRLQKEFDLTYLFIAHDLSVVEHISDRVGVMYLGKIVEIADKTELYKNPQHPYTKSLLSAVPIPNPKLKRERIVLKGDIPSPANPPNGCTFHTRCPFAMEICKKSVPEFTKIGVGHYAACHLINE</sequence>
<dbReference type="Proteomes" id="UP000621492">
    <property type="component" value="Unassembled WGS sequence"/>
</dbReference>
<dbReference type="Gene3D" id="3.40.50.300">
    <property type="entry name" value="P-loop containing nucleotide triphosphate hydrolases"/>
    <property type="match status" value="1"/>
</dbReference>
<dbReference type="PROSITE" id="PS00211">
    <property type="entry name" value="ABC_TRANSPORTER_1"/>
    <property type="match status" value="1"/>
</dbReference>
<dbReference type="InterPro" id="IPR003439">
    <property type="entry name" value="ABC_transporter-like_ATP-bd"/>
</dbReference>
<dbReference type="FunFam" id="3.40.50.300:FF:000016">
    <property type="entry name" value="Oligopeptide ABC transporter ATP-binding component"/>
    <property type="match status" value="1"/>
</dbReference>
<evidence type="ECO:0000313" key="6">
    <source>
        <dbReference type="EMBL" id="GGB31990.1"/>
    </source>
</evidence>
<dbReference type="InterPro" id="IPR013563">
    <property type="entry name" value="Oligopep_ABC_C"/>
</dbReference>
<dbReference type="NCBIfam" id="NF008453">
    <property type="entry name" value="PRK11308.1"/>
    <property type="match status" value="1"/>
</dbReference>
<comment type="similarity">
    <text evidence="1">Belongs to the ABC transporter superfamily.</text>
</comment>
<dbReference type="CDD" id="cd03257">
    <property type="entry name" value="ABC_NikE_OppD_transporters"/>
    <property type="match status" value="1"/>
</dbReference>
<dbReference type="SMART" id="SM00382">
    <property type="entry name" value="AAA"/>
    <property type="match status" value="1"/>
</dbReference>
<accession>A0A9W5X4H0</accession>
<reference evidence="6" key="1">
    <citation type="journal article" date="2014" name="Int. J. Syst. Evol. Microbiol.">
        <title>Complete genome sequence of Corynebacterium casei LMG S-19264T (=DSM 44701T), isolated from a smear-ripened cheese.</title>
        <authorList>
            <consortium name="US DOE Joint Genome Institute (JGI-PGF)"/>
            <person name="Walter F."/>
            <person name="Albersmeier A."/>
            <person name="Kalinowski J."/>
            <person name="Ruckert C."/>
        </authorList>
    </citation>
    <scope>NUCLEOTIDE SEQUENCE</scope>
    <source>
        <strain evidence="6">CGMCC 1.15454</strain>
    </source>
</reference>
<dbReference type="RefSeq" id="WP_155555178.1">
    <property type="nucleotide sequence ID" value="NZ_BMJD01000003.1"/>
</dbReference>
<name>A0A9W5X4H0_9BACI</name>
<evidence type="ECO:0000259" key="5">
    <source>
        <dbReference type="PROSITE" id="PS50893"/>
    </source>
</evidence>
<dbReference type="GO" id="GO:0005524">
    <property type="term" value="F:ATP binding"/>
    <property type="evidence" value="ECO:0007669"/>
    <property type="project" value="UniProtKB-KW"/>
</dbReference>
<dbReference type="InterPro" id="IPR050319">
    <property type="entry name" value="ABC_transp_ATP-bind"/>
</dbReference>
<dbReference type="AlphaFoldDB" id="A0A9W5X4H0"/>
<keyword evidence="4 6" id="KW-0067">ATP-binding</keyword>
<feature type="domain" description="ABC transporter" evidence="5">
    <location>
        <begin position="6"/>
        <end position="255"/>
    </location>
</feature>
<organism evidence="6 7">
    <name type="scientific">Lentibacillus populi</name>
    <dbReference type="NCBI Taxonomy" id="1827502"/>
    <lineage>
        <taxon>Bacteria</taxon>
        <taxon>Bacillati</taxon>
        <taxon>Bacillota</taxon>
        <taxon>Bacilli</taxon>
        <taxon>Bacillales</taxon>
        <taxon>Bacillaceae</taxon>
        <taxon>Lentibacillus</taxon>
    </lineage>
</organism>
<dbReference type="GO" id="GO:0016887">
    <property type="term" value="F:ATP hydrolysis activity"/>
    <property type="evidence" value="ECO:0007669"/>
    <property type="project" value="InterPro"/>
</dbReference>
<proteinExistence type="inferred from homology"/>
<keyword evidence="2" id="KW-0813">Transport</keyword>
<evidence type="ECO:0000256" key="2">
    <source>
        <dbReference type="ARBA" id="ARBA00022448"/>
    </source>
</evidence>
<dbReference type="SUPFAM" id="SSF52540">
    <property type="entry name" value="P-loop containing nucleoside triphosphate hydrolases"/>
    <property type="match status" value="1"/>
</dbReference>
<keyword evidence="7" id="KW-1185">Reference proteome</keyword>
<dbReference type="GO" id="GO:0055085">
    <property type="term" value="P:transmembrane transport"/>
    <property type="evidence" value="ECO:0007669"/>
    <property type="project" value="UniProtKB-ARBA"/>
</dbReference>
<dbReference type="InterPro" id="IPR027417">
    <property type="entry name" value="P-loop_NTPase"/>
</dbReference>
<dbReference type="GO" id="GO:0015833">
    <property type="term" value="P:peptide transport"/>
    <property type="evidence" value="ECO:0007669"/>
    <property type="project" value="InterPro"/>
</dbReference>